<organism evidence="2 3">
    <name type="scientific">Gulo gulo</name>
    <name type="common">Wolverine</name>
    <name type="synonym">Gluton</name>
    <dbReference type="NCBI Taxonomy" id="48420"/>
    <lineage>
        <taxon>Eukaryota</taxon>
        <taxon>Metazoa</taxon>
        <taxon>Chordata</taxon>
        <taxon>Craniata</taxon>
        <taxon>Vertebrata</taxon>
        <taxon>Euteleostomi</taxon>
        <taxon>Mammalia</taxon>
        <taxon>Eutheria</taxon>
        <taxon>Laurasiatheria</taxon>
        <taxon>Carnivora</taxon>
        <taxon>Caniformia</taxon>
        <taxon>Musteloidea</taxon>
        <taxon>Mustelidae</taxon>
        <taxon>Guloninae</taxon>
        <taxon>Gulo</taxon>
    </lineage>
</organism>
<evidence type="ECO:0000313" key="3">
    <source>
        <dbReference type="Proteomes" id="UP000269945"/>
    </source>
</evidence>
<evidence type="ECO:0000313" key="2">
    <source>
        <dbReference type="EMBL" id="VCW97193.1"/>
    </source>
</evidence>
<accession>A0A9X9LVL6</accession>
<dbReference type="Proteomes" id="UP000269945">
    <property type="component" value="Unassembled WGS sequence"/>
</dbReference>
<dbReference type="EMBL" id="CYRY02020879">
    <property type="protein sequence ID" value="VCW97193.1"/>
    <property type="molecule type" value="Genomic_DNA"/>
</dbReference>
<gene>
    <name evidence="2" type="ORF">BN2614_LOCUS3</name>
</gene>
<name>A0A9X9LVL6_GULGU</name>
<evidence type="ECO:0000256" key="1">
    <source>
        <dbReference type="SAM" id="MobiDB-lite"/>
    </source>
</evidence>
<proteinExistence type="predicted"/>
<feature type="region of interest" description="Disordered" evidence="1">
    <location>
        <begin position="1"/>
        <end position="64"/>
    </location>
</feature>
<feature type="compositionally biased region" description="Polar residues" evidence="1">
    <location>
        <begin position="43"/>
        <end position="56"/>
    </location>
</feature>
<feature type="non-terminal residue" evidence="2">
    <location>
        <position position="64"/>
    </location>
</feature>
<reference evidence="2 3" key="1">
    <citation type="submission" date="2018-10" db="EMBL/GenBank/DDBJ databases">
        <authorList>
            <person name="Ekblom R."/>
            <person name="Jareborg N."/>
        </authorList>
    </citation>
    <scope>NUCLEOTIDE SEQUENCE [LARGE SCALE GENOMIC DNA]</scope>
    <source>
        <tissue evidence="2">Muscle</tissue>
    </source>
</reference>
<keyword evidence="3" id="KW-1185">Reference proteome</keyword>
<protein>
    <submittedName>
        <fullName evidence="2">Uncharacterized protein</fullName>
    </submittedName>
</protein>
<sequence>METHGMEDIQQRKWTRTPPPCPGLSQLQGWLQETRPGQGHQAIFSNNHQKQSTQDPKYSFGGER</sequence>
<dbReference type="AlphaFoldDB" id="A0A9X9LVL6"/>
<comment type="caution">
    <text evidence="2">The sequence shown here is derived from an EMBL/GenBank/DDBJ whole genome shotgun (WGS) entry which is preliminary data.</text>
</comment>
<feature type="compositionally biased region" description="Basic and acidic residues" evidence="1">
    <location>
        <begin position="1"/>
        <end position="11"/>
    </location>
</feature>